<evidence type="ECO:0000256" key="1">
    <source>
        <dbReference type="SAM" id="Phobius"/>
    </source>
</evidence>
<keyword evidence="3" id="KW-1185">Reference proteome</keyword>
<comment type="caution">
    <text evidence="2">The sequence shown here is derived from an EMBL/GenBank/DDBJ whole genome shotgun (WGS) entry which is preliminary data.</text>
</comment>
<protein>
    <submittedName>
        <fullName evidence="2">DUF3995 domain-containing protein</fullName>
    </submittedName>
</protein>
<feature type="transmembrane region" description="Helical" evidence="1">
    <location>
        <begin position="122"/>
        <end position="140"/>
    </location>
</feature>
<proteinExistence type="predicted"/>
<organism evidence="2 3">
    <name type="scientific">Croceitalea rosinachiae</name>
    <dbReference type="NCBI Taxonomy" id="3075596"/>
    <lineage>
        <taxon>Bacteria</taxon>
        <taxon>Pseudomonadati</taxon>
        <taxon>Bacteroidota</taxon>
        <taxon>Flavobacteriia</taxon>
        <taxon>Flavobacteriales</taxon>
        <taxon>Flavobacteriaceae</taxon>
        <taxon>Croceitalea</taxon>
    </lineage>
</organism>
<keyword evidence="1" id="KW-0812">Transmembrane</keyword>
<dbReference type="RefSeq" id="WP_311349831.1">
    <property type="nucleotide sequence ID" value="NZ_JAVRHR010000001.1"/>
</dbReference>
<evidence type="ECO:0000313" key="3">
    <source>
        <dbReference type="Proteomes" id="UP001255246"/>
    </source>
</evidence>
<dbReference type="InterPro" id="IPR025058">
    <property type="entry name" value="DUF3995"/>
</dbReference>
<feature type="transmembrane region" description="Helical" evidence="1">
    <location>
        <begin position="85"/>
        <end position="102"/>
    </location>
</feature>
<dbReference type="Pfam" id="PF13160">
    <property type="entry name" value="DUF3995"/>
    <property type="match status" value="1"/>
</dbReference>
<keyword evidence="1" id="KW-0472">Membrane</keyword>
<accession>A0ABU3A9R3</accession>
<gene>
    <name evidence="2" type="ORF">RM706_04485</name>
</gene>
<evidence type="ECO:0000313" key="2">
    <source>
        <dbReference type="EMBL" id="MDT0606272.1"/>
    </source>
</evidence>
<dbReference type="Proteomes" id="UP001255246">
    <property type="component" value="Unassembled WGS sequence"/>
</dbReference>
<keyword evidence="1" id="KW-1133">Transmembrane helix</keyword>
<feature type="transmembrane region" description="Helical" evidence="1">
    <location>
        <begin position="5"/>
        <end position="25"/>
    </location>
</feature>
<dbReference type="EMBL" id="JAVRHR010000001">
    <property type="protein sequence ID" value="MDT0606272.1"/>
    <property type="molecule type" value="Genomic_DNA"/>
</dbReference>
<sequence>MKIILARTVTIIFFVLAMIHFYWALGGQWGFESTLPSNEQGIKVLDPKTIDSIMVGSILLLFGILYLFSLTLLKNKILNLIRNNGLWTIPIIFIIRAIGDFKYVGFFKQIKGTAFANLDTTFYSPLCLIIGLMGILLIKIKNKKANDI</sequence>
<feature type="transmembrane region" description="Helical" evidence="1">
    <location>
        <begin position="53"/>
        <end position="73"/>
    </location>
</feature>
<reference evidence="2 3" key="1">
    <citation type="submission" date="2023-09" db="EMBL/GenBank/DDBJ databases">
        <authorList>
            <person name="Rey-Velasco X."/>
        </authorList>
    </citation>
    <scope>NUCLEOTIDE SEQUENCE [LARGE SCALE GENOMIC DNA]</scope>
    <source>
        <strain evidence="2 3">F388</strain>
    </source>
</reference>
<name>A0ABU3A9R3_9FLAO</name>